<dbReference type="EMBL" id="JAGGKI010000004">
    <property type="protein sequence ID" value="MBP1893029.1"/>
    <property type="molecule type" value="Genomic_DNA"/>
</dbReference>
<organism evidence="1 2">
    <name type="scientific">Paenibacillus lactis</name>
    <dbReference type="NCBI Taxonomy" id="228574"/>
    <lineage>
        <taxon>Bacteria</taxon>
        <taxon>Bacillati</taxon>
        <taxon>Bacillota</taxon>
        <taxon>Bacilli</taxon>
        <taxon>Bacillales</taxon>
        <taxon>Paenibacillaceae</taxon>
        <taxon>Paenibacillus</taxon>
    </lineage>
</organism>
<gene>
    <name evidence="1" type="ORF">J2Z18_002131</name>
</gene>
<name>A0ABS4F9U3_9BACL</name>
<dbReference type="GeneID" id="95404141"/>
<proteinExistence type="predicted"/>
<sequence length="91" mass="10289">MQIIQKLTVVSNPTRIFEVGTEVNGREVIEIKQVGYEHDNGIFSEFHVLDENDALIASIENCPVIVEWQTIAEHDQTENDPQQRVISGAKI</sequence>
<reference evidence="1 2" key="1">
    <citation type="submission" date="2021-03" db="EMBL/GenBank/DDBJ databases">
        <title>Genomic Encyclopedia of Type Strains, Phase IV (KMG-IV): sequencing the most valuable type-strain genomes for metagenomic binning, comparative biology and taxonomic classification.</title>
        <authorList>
            <person name="Goeker M."/>
        </authorList>
    </citation>
    <scope>NUCLEOTIDE SEQUENCE [LARGE SCALE GENOMIC DNA]</scope>
    <source>
        <strain evidence="1 2">DSM 15596</strain>
    </source>
</reference>
<keyword evidence="2" id="KW-1185">Reference proteome</keyword>
<protein>
    <submittedName>
        <fullName evidence="1">Uncharacterized protein</fullName>
    </submittedName>
</protein>
<dbReference type="Proteomes" id="UP000706926">
    <property type="component" value="Unassembled WGS sequence"/>
</dbReference>
<accession>A0ABS4F9U3</accession>
<evidence type="ECO:0000313" key="1">
    <source>
        <dbReference type="EMBL" id="MBP1893029.1"/>
    </source>
</evidence>
<comment type="caution">
    <text evidence="1">The sequence shown here is derived from an EMBL/GenBank/DDBJ whole genome shotgun (WGS) entry which is preliminary data.</text>
</comment>
<evidence type="ECO:0000313" key="2">
    <source>
        <dbReference type="Proteomes" id="UP000706926"/>
    </source>
</evidence>
<dbReference type="RefSeq" id="WP_210094675.1">
    <property type="nucleotide sequence ID" value="NZ_DMBX01000007.1"/>
</dbReference>